<keyword evidence="3" id="KW-1185">Reference proteome</keyword>
<dbReference type="KEGG" id="sbae:DSM104329_04463"/>
<proteinExistence type="predicted"/>
<sequence length="81" mass="8458">MGDHIELTLRPKAGAKPLDAETAGRIGRAARADTVQLSEGGAVFGFSPPAADSGVVRGNVEMGARFELGAHWHTRYELVGG</sequence>
<dbReference type="RefSeq" id="WP_259312076.1">
    <property type="nucleotide sequence ID" value="NZ_CP087164.1"/>
</dbReference>
<evidence type="ECO:0000256" key="1">
    <source>
        <dbReference type="SAM" id="MobiDB-lite"/>
    </source>
</evidence>
<dbReference type="Proteomes" id="UP001162834">
    <property type="component" value="Chromosome"/>
</dbReference>
<organism evidence="2 3">
    <name type="scientific">Capillimicrobium parvum</name>
    <dbReference type="NCBI Taxonomy" id="2884022"/>
    <lineage>
        <taxon>Bacteria</taxon>
        <taxon>Bacillati</taxon>
        <taxon>Actinomycetota</taxon>
        <taxon>Thermoleophilia</taxon>
        <taxon>Solirubrobacterales</taxon>
        <taxon>Capillimicrobiaceae</taxon>
        <taxon>Capillimicrobium</taxon>
    </lineage>
</organism>
<reference evidence="2" key="1">
    <citation type="journal article" date="2022" name="Int. J. Syst. Evol. Microbiol.">
        <title>Pseudomonas aegrilactucae sp. nov. and Pseudomonas morbosilactucae sp. nov., pathogens causing bacterial rot of lettuce in Japan.</title>
        <authorList>
            <person name="Sawada H."/>
            <person name="Fujikawa T."/>
            <person name="Satou M."/>
        </authorList>
    </citation>
    <scope>NUCLEOTIDE SEQUENCE</scope>
    <source>
        <strain evidence="2">0166_1</strain>
    </source>
</reference>
<evidence type="ECO:0000313" key="2">
    <source>
        <dbReference type="EMBL" id="UGS38041.1"/>
    </source>
</evidence>
<gene>
    <name evidence="2" type="ORF">DSM104329_04463</name>
</gene>
<accession>A0A9E7C233</accession>
<feature type="region of interest" description="Disordered" evidence="1">
    <location>
        <begin position="1"/>
        <end position="21"/>
    </location>
</feature>
<protein>
    <submittedName>
        <fullName evidence="2">Uncharacterized protein</fullName>
    </submittedName>
</protein>
<evidence type="ECO:0000313" key="3">
    <source>
        <dbReference type="Proteomes" id="UP001162834"/>
    </source>
</evidence>
<dbReference type="AlphaFoldDB" id="A0A9E7C233"/>
<dbReference type="EMBL" id="CP087164">
    <property type="protein sequence ID" value="UGS38041.1"/>
    <property type="molecule type" value="Genomic_DNA"/>
</dbReference>
<name>A0A9E7C233_9ACTN</name>